<comment type="caution">
    <text evidence="8">The sequence shown here is derived from an EMBL/GenBank/DDBJ whole genome shotgun (WGS) entry which is preliminary data.</text>
</comment>
<dbReference type="InterPro" id="IPR003043">
    <property type="entry name" value="Uropor_MeTrfase_CS"/>
</dbReference>
<evidence type="ECO:0000259" key="7">
    <source>
        <dbReference type="Pfam" id="PF00590"/>
    </source>
</evidence>
<dbReference type="InterPro" id="IPR006366">
    <property type="entry name" value="CobA/CysG_C"/>
</dbReference>
<comment type="similarity">
    <text evidence="6">Belongs to the precorrin methyltransferase family.</text>
</comment>
<dbReference type="Proteomes" id="UP000288215">
    <property type="component" value="Unassembled WGS sequence"/>
</dbReference>
<dbReference type="EMBL" id="RXGA01000001">
    <property type="protein sequence ID" value="RWX74152.1"/>
    <property type="molecule type" value="Genomic_DNA"/>
</dbReference>
<dbReference type="Gene3D" id="3.30.950.10">
    <property type="entry name" value="Methyltransferase, Cobalt-precorrin-4 Transmethylase, Domain 2"/>
    <property type="match status" value="1"/>
</dbReference>
<evidence type="ECO:0000256" key="4">
    <source>
        <dbReference type="ARBA" id="ARBA00022691"/>
    </source>
</evidence>
<dbReference type="GO" id="GO:0004851">
    <property type="term" value="F:uroporphyrin-III C-methyltransferase activity"/>
    <property type="evidence" value="ECO:0007669"/>
    <property type="project" value="UniProtKB-EC"/>
</dbReference>
<dbReference type="AlphaFoldDB" id="A0A3S3RFE1"/>
<dbReference type="CDD" id="cd11642">
    <property type="entry name" value="SUMT"/>
    <property type="match status" value="1"/>
</dbReference>
<evidence type="ECO:0000256" key="1">
    <source>
        <dbReference type="ARBA" id="ARBA00012162"/>
    </source>
</evidence>
<dbReference type="NCBIfam" id="NF004790">
    <property type="entry name" value="PRK06136.1"/>
    <property type="match status" value="1"/>
</dbReference>
<dbReference type="GO" id="GO:0019354">
    <property type="term" value="P:siroheme biosynthetic process"/>
    <property type="evidence" value="ECO:0007669"/>
    <property type="project" value="InterPro"/>
</dbReference>
<keyword evidence="2 6" id="KW-0489">Methyltransferase</keyword>
<dbReference type="Pfam" id="PF00590">
    <property type="entry name" value="TP_methylase"/>
    <property type="match status" value="1"/>
</dbReference>
<keyword evidence="3 6" id="KW-0808">Transferase</keyword>
<proteinExistence type="inferred from homology"/>
<organism evidence="8 9">
    <name type="scientific">Methanosuratincola subterraneus</name>
    <dbReference type="NCBI Taxonomy" id="2593994"/>
    <lineage>
        <taxon>Archaea</taxon>
        <taxon>Thermoproteota</taxon>
        <taxon>Methanosuratincolia</taxon>
        <taxon>Candidatus Methanomethylicales</taxon>
        <taxon>Candidatus Methanomethylicaceae</taxon>
        <taxon>Candidatus Methanosuratincola (ex Vanwonterghem et al. 2016)</taxon>
    </lineage>
</organism>
<dbReference type="SUPFAM" id="SSF53790">
    <property type="entry name" value="Tetrapyrrole methylase"/>
    <property type="match status" value="1"/>
</dbReference>
<keyword evidence="5" id="KW-0627">Porphyrin biosynthesis</keyword>
<dbReference type="InterPro" id="IPR035996">
    <property type="entry name" value="4pyrrol_Methylase_sf"/>
</dbReference>
<feature type="domain" description="Tetrapyrrole methylase" evidence="7">
    <location>
        <begin position="4"/>
        <end position="198"/>
    </location>
</feature>
<dbReference type="PANTHER" id="PTHR45790">
    <property type="entry name" value="SIROHEME SYNTHASE-RELATED"/>
    <property type="match status" value="1"/>
</dbReference>
<evidence type="ECO:0000256" key="3">
    <source>
        <dbReference type="ARBA" id="ARBA00022679"/>
    </source>
</evidence>
<reference evidence="8 9" key="1">
    <citation type="submission" date="2018-12" db="EMBL/GenBank/DDBJ databases">
        <title>The complete genome of the methanogenic archaea of the candidate phylum Verstraetearchaeota, obtained from the metagenome of underground thermal water.</title>
        <authorList>
            <person name="Kadnikov V.V."/>
            <person name="Mardanov A.V."/>
            <person name="Beletsky A.V."/>
            <person name="Karnachuk O.V."/>
            <person name="Ravin N.V."/>
        </authorList>
    </citation>
    <scope>NUCLEOTIDE SEQUENCE [LARGE SCALE GENOMIC DNA]</scope>
    <source>
        <strain evidence="8">Ch88</strain>
    </source>
</reference>
<name>A0A3S3RFE1_METS7</name>
<evidence type="ECO:0000256" key="2">
    <source>
        <dbReference type="ARBA" id="ARBA00022603"/>
    </source>
</evidence>
<sequence>MKGKVYLVGAGVLGVENLTIRAHRLISEADVILYDRLVDSSLLKLAKPGAEIVYAGKEPGDGPQKQKELTEMMVCYARSGKIVVRLKSGDPFVFGRGGEELISLREAGIDAEVVPGLTSAVALPTLACIPLTMRDISSSVLILTGHLAKPEEEAYFKAHARFPGTVVLLMSMSSLSRISRYLVEGGMSPERPVAIITSSGGLRKEFYRLGELIGREDRPDGPGVVVIGEVVEAFMH</sequence>
<dbReference type="EC" id="2.1.1.107" evidence="1"/>
<protein>
    <recommendedName>
        <fullName evidence="1">uroporphyrinogen-III C-methyltransferase</fullName>
        <ecNumber evidence="1">2.1.1.107</ecNumber>
    </recommendedName>
</protein>
<dbReference type="InterPro" id="IPR014777">
    <property type="entry name" value="4pyrrole_Mease_sub1"/>
</dbReference>
<dbReference type="NCBIfam" id="TIGR01469">
    <property type="entry name" value="cobA_cysG_Cterm"/>
    <property type="match status" value="1"/>
</dbReference>
<evidence type="ECO:0000256" key="5">
    <source>
        <dbReference type="ARBA" id="ARBA00023244"/>
    </source>
</evidence>
<dbReference type="PANTHER" id="PTHR45790:SF3">
    <property type="entry name" value="S-ADENOSYL-L-METHIONINE-DEPENDENT UROPORPHYRINOGEN III METHYLTRANSFERASE, CHLOROPLASTIC"/>
    <property type="match status" value="1"/>
</dbReference>
<dbReference type="PROSITE" id="PS00840">
    <property type="entry name" value="SUMT_2"/>
    <property type="match status" value="1"/>
</dbReference>
<dbReference type="InterPro" id="IPR000878">
    <property type="entry name" value="4pyrrol_Mease"/>
</dbReference>
<gene>
    <name evidence="8" type="ORF">Metus_0177</name>
</gene>
<evidence type="ECO:0000256" key="6">
    <source>
        <dbReference type="RuleBase" id="RU003960"/>
    </source>
</evidence>
<keyword evidence="4" id="KW-0949">S-adenosyl-L-methionine</keyword>
<evidence type="ECO:0000313" key="9">
    <source>
        <dbReference type="Proteomes" id="UP000288215"/>
    </source>
</evidence>
<dbReference type="GO" id="GO:0032259">
    <property type="term" value="P:methylation"/>
    <property type="evidence" value="ECO:0007669"/>
    <property type="project" value="UniProtKB-KW"/>
</dbReference>
<dbReference type="Gene3D" id="3.40.1010.10">
    <property type="entry name" value="Cobalt-precorrin-4 Transmethylase, Domain 1"/>
    <property type="match status" value="1"/>
</dbReference>
<dbReference type="FunFam" id="3.40.1010.10:FF:000001">
    <property type="entry name" value="Siroheme synthase"/>
    <property type="match status" value="1"/>
</dbReference>
<accession>A0A3S3RFE1</accession>
<dbReference type="InterPro" id="IPR014776">
    <property type="entry name" value="4pyrrole_Mease_sub2"/>
</dbReference>
<dbReference type="InterPro" id="IPR050161">
    <property type="entry name" value="Siro_Cobalamin_biosynth"/>
</dbReference>
<evidence type="ECO:0000313" key="8">
    <source>
        <dbReference type="EMBL" id="RWX74152.1"/>
    </source>
</evidence>